<dbReference type="GO" id="GO:0016779">
    <property type="term" value="F:nucleotidyltransferase activity"/>
    <property type="evidence" value="ECO:0007669"/>
    <property type="project" value="UniProtKB-KW"/>
</dbReference>
<organism evidence="8 9">
    <name type="scientific">Ameiurus melas</name>
    <name type="common">Black bullhead</name>
    <name type="synonym">Silurus melas</name>
    <dbReference type="NCBI Taxonomy" id="219545"/>
    <lineage>
        <taxon>Eukaryota</taxon>
        <taxon>Metazoa</taxon>
        <taxon>Chordata</taxon>
        <taxon>Craniata</taxon>
        <taxon>Vertebrata</taxon>
        <taxon>Euteleostomi</taxon>
        <taxon>Actinopterygii</taxon>
        <taxon>Neopterygii</taxon>
        <taxon>Teleostei</taxon>
        <taxon>Ostariophysi</taxon>
        <taxon>Siluriformes</taxon>
        <taxon>Ictaluridae</taxon>
        <taxon>Ameiurus</taxon>
    </lineage>
</organism>
<evidence type="ECO:0000313" key="8">
    <source>
        <dbReference type="EMBL" id="KAF4071529.1"/>
    </source>
</evidence>
<dbReference type="Proteomes" id="UP000593565">
    <property type="component" value="Unassembled WGS sequence"/>
</dbReference>
<dbReference type="Pfam" id="PF18697">
    <property type="entry name" value="MLVIN_C"/>
    <property type="match status" value="1"/>
</dbReference>
<feature type="region of interest" description="Disordered" evidence="6">
    <location>
        <begin position="69"/>
        <end position="206"/>
    </location>
</feature>
<keyword evidence="9" id="KW-1185">Reference proteome</keyword>
<evidence type="ECO:0000256" key="1">
    <source>
        <dbReference type="ARBA" id="ARBA00022679"/>
    </source>
</evidence>
<keyword evidence="3" id="KW-0540">Nuclease</keyword>
<name>A0A7J5ZP11_AMEME</name>
<dbReference type="InterPro" id="IPR040643">
    <property type="entry name" value="MLVIN_C"/>
</dbReference>
<evidence type="ECO:0000256" key="6">
    <source>
        <dbReference type="SAM" id="MobiDB-lite"/>
    </source>
</evidence>
<dbReference type="EMBL" id="JAAGNN010000027">
    <property type="protein sequence ID" value="KAF4071529.1"/>
    <property type="molecule type" value="Genomic_DNA"/>
</dbReference>
<evidence type="ECO:0000256" key="2">
    <source>
        <dbReference type="ARBA" id="ARBA00022695"/>
    </source>
</evidence>
<feature type="non-terminal residue" evidence="8">
    <location>
        <position position="1"/>
    </location>
</feature>
<evidence type="ECO:0000313" key="9">
    <source>
        <dbReference type="Proteomes" id="UP000593565"/>
    </source>
</evidence>
<gene>
    <name evidence="8" type="ORF">AMELA_G00274370</name>
</gene>
<feature type="compositionally biased region" description="Basic and acidic residues" evidence="6">
    <location>
        <begin position="76"/>
        <end position="89"/>
    </location>
</feature>
<feature type="domain" description="Murine leukemia virus integrase C-terminal" evidence="7">
    <location>
        <begin position="22"/>
        <end position="71"/>
    </location>
</feature>
<reference evidence="8 9" key="1">
    <citation type="submission" date="2020-02" db="EMBL/GenBank/DDBJ databases">
        <title>A chromosome-scale genome assembly of the black bullhead catfish (Ameiurus melas).</title>
        <authorList>
            <person name="Wen M."/>
            <person name="Zham M."/>
            <person name="Cabau C."/>
            <person name="Klopp C."/>
            <person name="Donnadieu C."/>
            <person name="Roques C."/>
            <person name="Bouchez O."/>
            <person name="Lampietro C."/>
            <person name="Jouanno E."/>
            <person name="Herpin A."/>
            <person name="Louis A."/>
            <person name="Berthelot C."/>
            <person name="Parey E."/>
            <person name="Roest-Crollius H."/>
            <person name="Braasch I."/>
            <person name="Postlethwait J."/>
            <person name="Robinson-Rechavi M."/>
            <person name="Echchiki A."/>
            <person name="Begum T."/>
            <person name="Montfort J."/>
            <person name="Schartl M."/>
            <person name="Bobe J."/>
            <person name="Guiguen Y."/>
        </authorList>
    </citation>
    <scope>NUCLEOTIDE SEQUENCE [LARGE SCALE GENOMIC DNA]</scope>
    <source>
        <strain evidence="8">M_S1</strain>
        <tissue evidence="8">Blood</tissue>
    </source>
</reference>
<comment type="caution">
    <text evidence="8">The sequence shown here is derived from an EMBL/GenBank/DDBJ whole genome shotgun (WGS) entry which is preliminary data.</text>
</comment>
<accession>A0A7J5ZP11</accession>
<keyword evidence="2" id="KW-0548">Nucleotidyltransferase</keyword>
<dbReference type="Gene3D" id="2.30.30.850">
    <property type="match status" value="1"/>
</dbReference>
<dbReference type="AlphaFoldDB" id="A0A7J5ZP11"/>
<evidence type="ECO:0000256" key="5">
    <source>
        <dbReference type="ARBA" id="ARBA00022801"/>
    </source>
</evidence>
<keyword evidence="5" id="KW-0378">Hydrolase</keyword>
<protein>
    <recommendedName>
        <fullName evidence="7">Murine leukemia virus integrase C-terminal domain-containing protein</fullName>
    </recommendedName>
</protein>
<evidence type="ECO:0000259" key="7">
    <source>
        <dbReference type="Pfam" id="PF18697"/>
    </source>
</evidence>
<proteinExistence type="predicted"/>
<evidence type="ECO:0000256" key="3">
    <source>
        <dbReference type="ARBA" id="ARBA00022722"/>
    </source>
</evidence>
<keyword evidence="4" id="KW-0255">Endonuclease</keyword>
<dbReference type="GO" id="GO:0016787">
    <property type="term" value="F:hydrolase activity"/>
    <property type="evidence" value="ECO:0007669"/>
    <property type="project" value="UniProtKB-KW"/>
</dbReference>
<sequence>ICSQEKNRGPKEETVVPCPVVPGDRVYLRVFRRKWNEPRREGPYQVVRATPTAIQVEGSTTWYHLNHCTRAPSSRPRKEEDQIIQKDHPVSVTSKGEIRHDALGGLNDGEGEPTAGSEDGGDGVQSEIIPTASEGGQVPVAENCFDKPGALGEEEKGNALHFQPGEGDDPSSRNELENEEGLDDIHDPDVPVGNPLTNPGSDRHLFYDNLSTINYSDLE</sequence>
<evidence type="ECO:0000256" key="4">
    <source>
        <dbReference type="ARBA" id="ARBA00022759"/>
    </source>
</evidence>
<keyword evidence="1" id="KW-0808">Transferase</keyword>
<dbReference type="GO" id="GO:0004519">
    <property type="term" value="F:endonuclease activity"/>
    <property type="evidence" value="ECO:0007669"/>
    <property type="project" value="UniProtKB-KW"/>
</dbReference>